<dbReference type="EMBL" id="VCDI01000002">
    <property type="protein sequence ID" value="TLU73499.1"/>
    <property type="molecule type" value="Genomic_DNA"/>
</dbReference>
<evidence type="ECO:0000259" key="6">
    <source>
        <dbReference type="SMART" id="SM00829"/>
    </source>
</evidence>
<evidence type="ECO:0000256" key="4">
    <source>
        <dbReference type="ARBA" id="ARBA00023002"/>
    </source>
</evidence>
<evidence type="ECO:0000256" key="3">
    <source>
        <dbReference type="ARBA" id="ARBA00022833"/>
    </source>
</evidence>
<dbReference type="GO" id="GO:0008106">
    <property type="term" value="F:alcohol dehydrogenase (NADP+) activity"/>
    <property type="evidence" value="ECO:0007669"/>
    <property type="project" value="UniProtKB-ARBA"/>
</dbReference>
<dbReference type="InterPro" id="IPR036291">
    <property type="entry name" value="NAD(P)-bd_dom_sf"/>
</dbReference>
<dbReference type="InterPro" id="IPR013149">
    <property type="entry name" value="ADH-like_C"/>
</dbReference>
<dbReference type="CDD" id="cd05283">
    <property type="entry name" value="CAD1"/>
    <property type="match status" value="1"/>
</dbReference>
<dbReference type="Pfam" id="PF08240">
    <property type="entry name" value="ADH_N"/>
    <property type="match status" value="1"/>
</dbReference>
<evidence type="ECO:0000313" key="8">
    <source>
        <dbReference type="Proteomes" id="UP000305654"/>
    </source>
</evidence>
<dbReference type="AlphaFoldDB" id="A0A5R9J934"/>
<dbReference type="SMART" id="SM00829">
    <property type="entry name" value="PKS_ER"/>
    <property type="match status" value="1"/>
</dbReference>
<dbReference type="InterPro" id="IPR047109">
    <property type="entry name" value="CAD-like"/>
</dbReference>
<dbReference type="PANTHER" id="PTHR42683">
    <property type="entry name" value="ALDEHYDE REDUCTASE"/>
    <property type="match status" value="1"/>
</dbReference>
<dbReference type="Gene3D" id="3.40.50.720">
    <property type="entry name" value="NAD(P)-binding Rossmann-like Domain"/>
    <property type="match status" value="1"/>
</dbReference>
<keyword evidence="2 5" id="KW-0479">Metal-binding</keyword>
<protein>
    <submittedName>
        <fullName evidence="7">NAD(P)-dependent alcohol dehydrogenase</fullName>
    </submittedName>
</protein>
<dbReference type="FunFam" id="3.40.50.720:FF:000022">
    <property type="entry name" value="Cinnamyl alcohol dehydrogenase"/>
    <property type="match status" value="1"/>
</dbReference>
<dbReference type="InterPro" id="IPR011032">
    <property type="entry name" value="GroES-like_sf"/>
</dbReference>
<dbReference type="RefSeq" id="WP_138325579.1">
    <property type="nucleotide sequence ID" value="NZ_VCDI01000002.1"/>
</dbReference>
<gene>
    <name evidence="7" type="ORF">FE263_08965</name>
</gene>
<evidence type="ECO:0000256" key="2">
    <source>
        <dbReference type="ARBA" id="ARBA00022723"/>
    </source>
</evidence>
<dbReference type="Proteomes" id="UP000305654">
    <property type="component" value="Unassembled WGS sequence"/>
</dbReference>
<dbReference type="SUPFAM" id="SSF50129">
    <property type="entry name" value="GroES-like"/>
    <property type="match status" value="1"/>
</dbReference>
<dbReference type="GO" id="GO:0008270">
    <property type="term" value="F:zinc ion binding"/>
    <property type="evidence" value="ECO:0007669"/>
    <property type="project" value="InterPro"/>
</dbReference>
<comment type="cofactor">
    <cofactor evidence="1 5">
        <name>Zn(2+)</name>
        <dbReference type="ChEBI" id="CHEBI:29105"/>
    </cofactor>
</comment>
<keyword evidence="3 5" id="KW-0862">Zinc</keyword>
<dbReference type="Gene3D" id="3.90.180.10">
    <property type="entry name" value="Medium-chain alcohol dehydrogenases, catalytic domain"/>
    <property type="match status" value="1"/>
</dbReference>
<dbReference type="InterPro" id="IPR020843">
    <property type="entry name" value="ER"/>
</dbReference>
<evidence type="ECO:0000256" key="5">
    <source>
        <dbReference type="RuleBase" id="RU361277"/>
    </source>
</evidence>
<sequence>MIQATGYAAKHSFSRLRPLSFERDDPKAGEVEIEILYCGVCHSDIHQVKNEWGNTVYPCMPGHEIVGRVRRAGASVSRHQVGDMVGVGCMIDSCRHCEPCEAGEQNYCEGPNSWLATYNGPMMPAKMSPTGENSYGRDNTYGGYSDVIVVPEDFVLAIPDGLRPEVAAPILCAGVTTYSPLRHWGVKQGDKVGIIGFGGLGDMAAKLARAMGAEVTIFTRSEEKLSEAARLGATAVLEGDQAAFTALKGSFDFILSTVPEKHDLNPFVTLLKRDKTIAVVGALEPLAPVNNQQRAMHRTSIAGSIIGSIAETQEVLDFCAEHGIGPDIELIAIQDINDAYKKVLSGDVRFRYVIDMASLKLEEAA</sequence>
<name>A0A5R9J934_9PROT</name>
<proteinExistence type="inferred from homology"/>
<organism evidence="7 8">
    <name type="scientific">Lichenicoccus roseus</name>
    <dbReference type="NCBI Taxonomy" id="2683649"/>
    <lineage>
        <taxon>Bacteria</taxon>
        <taxon>Pseudomonadati</taxon>
        <taxon>Pseudomonadota</taxon>
        <taxon>Alphaproteobacteria</taxon>
        <taxon>Acetobacterales</taxon>
        <taxon>Acetobacteraceae</taxon>
        <taxon>Lichenicoccus</taxon>
    </lineage>
</organism>
<dbReference type="Pfam" id="PF00107">
    <property type="entry name" value="ADH_zinc_N"/>
    <property type="match status" value="1"/>
</dbReference>
<keyword evidence="8" id="KW-1185">Reference proteome</keyword>
<evidence type="ECO:0000256" key="1">
    <source>
        <dbReference type="ARBA" id="ARBA00001947"/>
    </source>
</evidence>
<dbReference type="SUPFAM" id="SSF51735">
    <property type="entry name" value="NAD(P)-binding Rossmann-fold domains"/>
    <property type="match status" value="1"/>
</dbReference>
<dbReference type="InterPro" id="IPR013154">
    <property type="entry name" value="ADH-like_N"/>
</dbReference>
<reference evidence="7 8" key="1">
    <citation type="submission" date="2019-05" db="EMBL/GenBank/DDBJ databases">
        <authorList>
            <person name="Pankratov T."/>
            <person name="Grouzdev D."/>
        </authorList>
    </citation>
    <scope>NUCLEOTIDE SEQUENCE [LARGE SCALE GENOMIC DNA]</scope>
    <source>
        <strain evidence="7 8">KEBCLARHB70R</strain>
    </source>
</reference>
<dbReference type="OrthoDB" id="5295340at2"/>
<dbReference type="InterPro" id="IPR002328">
    <property type="entry name" value="ADH_Zn_CS"/>
</dbReference>
<dbReference type="PROSITE" id="PS00059">
    <property type="entry name" value="ADH_ZINC"/>
    <property type="match status" value="1"/>
</dbReference>
<feature type="domain" description="Enoyl reductase (ER)" evidence="6">
    <location>
        <begin position="11"/>
        <end position="354"/>
    </location>
</feature>
<comment type="caution">
    <text evidence="7">The sequence shown here is derived from an EMBL/GenBank/DDBJ whole genome shotgun (WGS) entry which is preliminary data.</text>
</comment>
<evidence type="ECO:0000313" key="7">
    <source>
        <dbReference type="EMBL" id="TLU73499.1"/>
    </source>
</evidence>
<accession>A0A5R9J934</accession>
<keyword evidence="4" id="KW-0560">Oxidoreductase</keyword>
<comment type="similarity">
    <text evidence="5">Belongs to the zinc-containing alcohol dehydrogenase family.</text>
</comment>